<evidence type="ECO:0000256" key="1">
    <source>
        <dbReference type="ARBA" id="ARBA00005086"/>
    </source>
</evidence>
<comment type="caution">
    <text evidence="6">The sequence shown here is derived from an EMBL/GenBank/DDBJ whole genome shotgun (WGS) entry which is preliminary data.</text>
</comment>
<keyword evidence="7" id="KW-1185">Reference proteome</keyword>
<dbReference type="InterPro" id="IPR036291">
    <property type="entry name" value="NAD(P)-bd_dom_sf"/>
</dbReference>
<dbReference type="AlphaFoldDB" id="A0A7W9HJI5"/>
<protein>
    <submittedName>
        <fullName evidence="6">3-hydroxybutyryl-CoA dehydrogenase</fullName>
        <ecNumber evidence="6">1.1.1.157</ecNumber>
    </submittedName>
</protein>
<dbReference type="SUPFAM" id="SSF51735">
    <property type="entry name" value="NAD(P)-binding Rossmann-fold domains"/>
    <property type="match status" value="1"/>
</dbReference>
<dbReference type="InterPro" id="IPR013328">
    <property type="entry name" value="6PGD_dom2"/>
</dbReference>
<proteinExistence type="inferred from homology"/>
<reference evidence="6 7" key="1">
    <citation type="submission" date="2020-08" db="EMBL/GenBank/DDBJ databases">
        <title>Sequencing the genomes of 1000 actinobacteria strains.</title>
        <authorList>
            <person name="Klenk H.-P."/>
        </authorList>
    </citation>
    <scope>NUCLEOTIDE SEQUENCE [LARGE SCALE GENOMIC DNA]</scope>
    <source>
        <strain evidence="6 7">DSM 45486</strain>
    </source>
</reference>
<evidence type="ECO:0000313" key="7">
    <source>
        <dbReference type="Proteomes" id="UP000552097"/>
    </source>
</evidence>
<evidence type="ECO:0000256" key="2">
    <source>
        <dbReference type="ARBA" id="ARBA00009463"/>
    </source>
</evidence>
<dbReference type="PANTHER" id="PTHR48075">
    <property type="entry name" value="3-HYDROXYACYL-COA DEHYDROGENASE FAMILY PROTEIN"/>
    <property type="match status" value="1"/>
</dbReference>
<dbReference type="Gene3D" id="3.40.50.720">
    <property type="entry name" value="NAD(P)-binding Rossmann-like Domain"/>
    <property type="match status" value="1"/>
</dbReference>
<comment type="pathway">
    <text evidence="1">Lipid metabolism; butanoate metabolism.</text>
</comment>
<dbReference type="GO" id="GO:0008691">
    <property type="term" value="F:3-hydroxybutyryl-CoA dehydrogenase activity"/>
    <property type="evidence" value="ECO:0007669"/>
    <property type="project" value="UniProtKB-EC"/>
</dbReference>
<evidence type="ECO:0000259" key="4">
    <source>
        <dbReference type="Pfam" id="PF00725"/>
    </source>
</evidence>
<evidence type="ECO:0000313" key="6">
    <source>
        <dbReference type="EMBL" id="MBB5803236.1"/>
    </source>
</evidence>
<dbReference type="PANTHER" id="PTHR48075:SF9">
    <property type="entry name" value="3-HYDROXYBUTYRYL-COA DEHYDROGENASE"/>
    <property type="match status" value="1"/>
</dbReference>
<dbReference type="EMBL" id="JACHMO010000001">
    <property type="protein sequence ID" value="MBB5803236.1"/>
    <property type="molecule type" value="Genomic_DNA"/>
</dbReference>
<dbReference type="GO" id="GO:0006635">
    <property type="term" value="P:fatty acid beta-oxidation"/>
    <property type="evidence" value="ECO:0007669"/>
    <property type="project" value="TreeGrafter"/>
</dbReference>
<dbReference type="GO" id="GO:0070403">
    <property type="term" value="F:NAD+ binding"/>
    <property type="evidence" value="ECO:0007669"/>
    <property type="project" value="InterPro"/>
</dbReference>
<accession>A0A7W9HJI5</accession>
<dbReference type="Proteomes" id="UP000552097">
    <property type="component" value="Unassembled WGS sequence"/>
</dbReference>
<feature type="domain" description="3-hydroxyacyl-CoA dehydrogenase NAD binding" evidence="5">
    <location>
        <begin position="7"/>
        <end position="186"/>
    </location>
</feature>
<comment type="similarity">
    <text evidence="2">Belongs to the 3-hydroxyacyl-CoA dehydrogenase family.</text>
</comment>
<evidence type="ECO:0000256" key="3">
    <source>
        <dbReference type="ARBA" id="ARBA00023002"/>
    </source>
</evidence>
<dbReference type="InterPro" id="IPR006108">
    <property type="entry name" value="3HC_DH_C"/>
</dbReference>
<keyword evidence="3 6" id="KW-0560">Oxidoreductase</keyword>
<sequence length="220" mass="23403">MSVVGRIGVVGAGQMGLGFVEICARAGLDVWVVASGPESAARVGPRLARSLERLVARDRLTAEERDAALARVSCSWDLKDLADRQFVLEAVPEQLAVKLDVFATLDDVVGDPDAVLASTTSSLSIMRLARATANPGRVVGVHFFNPVATMRLVELIGSLATSPATTERTRAFLVDVLGKEVVEARDRAGFMVNSLLVPYLLSAVRLLESGMATAEDIDRG</sequence>
<evidence type="ECO:0000259" key="5">
    <source>
        <dbReference type="Pfam" id="PF02737"/>
    </source>
</evidence>
<dbReference type="Gene3D" id="1.10.1040.10">
    <property type="entry name" value="N-(1-d-carboxylethyl)-l-norvaline Dehydrogenase, domain 2"/>
    <property type="match status" value="1"/>
</dbReference>
<name>A0A7W9HJI5_9PSEU</name>
<gene>
    <name evidence="6" type="ORF">F4560_003004</name>
</gene>
<dbReference type="Pfam" id="PF00725">
    <property type="entry name" value="3HCDH"/>
    <property type="match status" value="1"/>
</dbReference>
<dbReference type="InterPro" id="IPR006176">
    <property type="entry name" value="3-OHacyl-CoA_DH_NAD-bd"/>
</dbReference>
<dbReference type="EC" id="1.1.1.157" evidence="6"/>
<organism evidence="6 7">
    <name type="scientific">Saccharothrix ecbatanensis</name>
    <dbReference type="NCBI Taxonomy" id="1105145"/>
    <lineage>
        <taxon>Bacteria</taxon>
        <taxon>Bacillati</taxon>
        <taxon>Actinomycetota</taxon>
        <taxon>Actinomycetes</taxon>
        <taxon>Pseudonocardiales</taxon>
        <taxon>Pseudonocardiaceae</taxon>
        <taxon>Saccharothrix</taxon>
    </lineage>
</organism>
<dbReference type="Pfam" id="PF02737">
    <property type="entry name" value="3HCDH_N"/>
    <property type="match status" value="1"/>
</dbReference>
<feature type="domain" description="3-hydroxyacyl-CoA dehydrogenase C-terminal" evidence="4">
    <location>
        <begin position="189"/>
        <end position="219"/>
    </location>
</feature>